<reference evidence="1 2" key="1">
    <citation type="submission" date="2020-08" db="EMBL/GenBank/DDBJ databases">
        <title>Genomic Encyclopedia of Type Strains, Phase IV (KMG-IV): sequencing the most valuable type-strain genomes for metagenomic binning, comparative biology and taxonomic classification.</title>
        <authorList>
            <person name="Goeker M."/>
        </authorList>
    </citation>
    <scope>NUCLEOTIDE SEQUENCE [LARGE SCALE GENOMIC DNA]</scope>
    <source>
        <strain evidence="1 2">DSM 103733</strain>
    </source>
</reference>
<name>A0A841K636_9BACT</name>
<dbReference type="Proteomes" id="UP000538666">
    <property type="component" value="Unassembled WGS sequence"/>
</dbReference>
<evidence type="ECO:0000313" key="2">
    <source>
        <dbReference type="Proteomes" id="UP000538666"/>
    </source>
</evidence>
<keyword evidence="2" id="KW-1185">Reference proteome</keyword>
<comment type="caution">
    <text evidence="1">The sequence shown here is derived from an EMBL/GenBank/DDBJ whole genome shotgun (WGS) entry which is preliminary data.</text>
</comment>
<dbReference type="Gene3D" id="3.40.50.300">
    <property type="entry name" value="P-loop containing nucleotide triphosphate hydrolases"/>
    <property type="match status" value="1"/>
</dbReference>
<protein>
    <submittedName>
        <fullName evidence="1">Uncharacterized protein</fullName>
    </submittedName>
</protein>
<dbReference type="AlphaFoldDB" id="A0A841K636"/>
<proteinExistence type="predicted"/>
<dbReference type="InterPro" id="IPR027417">
    <property type="entry name" value="P-loop_NTPase"/>
</dbReference>
<accession>A0A841K636</accession>
<dbReference type="EMBL" id="JACHEK010000007">
    <property type="protein sequence ID" value="MBB6145724.1"/>
    <property type="molecule type" value="Genomic_DNA"/>
</dbReference>
<evidence type="ECO:0000313" key="1">
    <source>
        <dbReference type="EMBL" id="MBB6145724.1"/>
    </source>
</evidence>
<gene>
    <name evidence="1" type="ORF">HNQ77_003685</name>
</gene>
<sequence>MPSNARHNPPNDELDQLLKLGKLLDYRTEATTAGIILAEALLRIRDRSGRDVPLLPNRVQREYEQRRGTRNIVLKARQMGISTWVTGRMFLKTITQPGTLTVQVAHTQEAAESIFRIVHRFVEHLPNRKWGAALRTARSNVRQITFPALDSEYRVESAADSNAGRGLTITNLHCSEVARWKGDATETLQGLRAAMPPTGDAAGPCLLRSRESRG</sequence>
<dbReference type="OrthoDB" id="9768556at2"/>
<organism evidence="1 2">
    <name type="scientific">Silvibacterium bohemicum</name>
    <dbReference type="NCBI Taxonomy" id="1577686"/>
    <lineage>
        <taxon>Bacteria</taxon>
        <taxon>Pseudomonadati</taxon>
        <taxon>Acidobacteriota</taxon>
        <taxon>Terriglobia</taxon>
        <taxon>Terriglobales</taxon>
        <taxon>Acidobacteriaceae</taxon>
        <taxon>Silvibacterium</taxon>
    </lineage>
</organism>
<dbReference type="RefSeq" id="WP_156186061.1">
    <property type="nucleotide sequence ID" value="NZ_JACHEK010000007.1"/>
</dbReference>